<reference evidence="4" key="1">
    <citation type="submission" date="2025-08" db="UniProtKB">
        <authorList>
            <consortium name="RefSeq"/>
        </authorList>
    </citation>
    <scope>IDENTIFICATION</scope>
</reference>
<dbReference type="Proteomes" id="UP000695022">
    <property type="component" value="Unplaced"/>
</dbReference>
<dbReference type="Pfam" id="PF07534">
    <property type="entry name" value="TLD"/>
    <property type="match status" value="1"/>
</dbReference>
<sequence>MGNKDSTERKHELHTGDTSKDSKEQHVSLASETFKALEARSTSDGNTATGHVSRNVFQEFFSHPSHADFGRLLFDSFQRSQGALSSDVMSRNTYEVAANRARELMTFHNYYFTLFADGKETLGIVELSAMLEACFVITIFKVDRVTEEEQNVIASLVKSAMGTSSGIGISEFDGWASECCLRLFDGVHAWLLRRLMDATWNGLAEIQLESRSSHLINAAMLWLCSTFLPSCFCNGQVPGGATLHHVALPSLPEWTLLYDSSDQGLSLNRFEHNCFKYQSPTVMLVSLSDDFSFCVATDEEWRESVQRWGSINTIVTQISPKLRHFEGGASTLYLNQKTRGLPLGIQIGSNPKLPILSIDKGMATATHAHVARTLYRIEVWGCGTEADKSAQTTHRQWEAQQAQKERKVKLPGHWDEDNPDMALLEMAGVKVHHSERGDVRAAPRGAP</sequence>
<feature type="region of interest" description="Disordered" evidence="1">
    <location>
        <begin position="1"/>
        <end position="27"/>
    </location>
</feature>
<dbReference type="PROSITE" id="PS51886">
    <property type="entry name" value="TLDC"/>
    <property type="match status" value="1"/>
</dbReference>
<accession>A0ABM1EMN8</accession>
<evidence type="ECO:0000259" key="2">
    <source>
        <dbReference type="PROSITE" id="PS51886"/>
    </source>
</evidence>
<protein>
    <submittedName>
        <fullName evidence="4">Uncharacterized protein LOC106813753 isoform X1</fullName>
    </submittedName>
</protein>
<proteinExistence type="predicted"/>
<dbReference type="SMART" id="SM00584">
    <property type="entry name" value="TLDc"/>
    <property type="match status" value="1"/>
</dbReference>
<dbReference type="RefSeq" id="XP_014673459.1">
    <property type="nucleotide sequence ID" value="XM_014817973.1"/>
</dbReference>
<feature type="compositionally biased region" description="Basic and acidic residues" evidence="1">
    <location>
        <begin position="1"/>
        <end position="26"/>
    </location>
</feature>
<evidence type="ECO:0000313" key="4">
    <source>
        <dbReference type="RefSeq" id="XP_014673459.1"/>
    </source>
</evidence>
<dbReference type="InterPro" id="IPR006571">
    <property type="entry name" value="TLDc_dom"/>
</dbReference>
<name>A0ABM1EMN8_PRICU</name>
<evidence type="ECO:0000256" key="1">
    <source>
        <dbReference type="SAM" id="MobiDB-lite"/>
    </source>
</evidence>
<keyword evidence="3" id="KW-1185">Reference proteome</keyword>
<organism evidence="3 4">
    <name type="scientific">Priapulus caudatus</name>
    <name type="common">Priapulid worm</name>
    <dbReference type="NCBI Taxonomy" id="37621"/>
    <lineage>
        <taxon>Eukaryota</taxon>
        <taxon>Metazoa</taxon>
        <taxon>Ecdysozoa</taxon>
        <taxon>Scalidophora</taxon>
        <taxon>Priapulida</taxon>
        <taxon>Priapulimorpha</taxon>
        <taxon>Priapulimorphida</taxon>
        <taxon>Priapulidae</taxon>
        <taxon>Priapulus</taxon>
    </lineage>
</organism>
<feature type="domain" description="TLDc" evidence="2">
    <location>
        <begin position="214"/>
        <end position="383"/>
    </location>
</feature>
<gene>
    <name evidence="4" type="primary">LOC106813753</name>
</gene>
<dbReference type="GeneID" id="106813753"/>
<evidence type="ECO:0000313" key="3">
    <source>
        <dbReference type="Proteomes" id="UP000695022"/>
    </source>
</evidence>